<dbReference type="UniPathway" id="UPA00152"/>
<evidence type="ECO:0000256" key="1">
    <source>
        <dbReference type="ARBA" id="ARBA00004727"/>
    </source>
</evidence>
<sequence length="213" mass="24173">MAANEHRVMTVCPRYNQYKDAWNTSVLVEIKVGDKIETVRFFHCYKRGVDRVFVDHPIFLEKAALEAPRVLSLNSNKYFSGPYGDDVVFIVNDWHMALFPCYIKSIYKSQGIYESAKVKIEVLKKSLPLNSTPPPLKDDMISQVLGHERRGQVSGLEFGVTLTKLGIILQTTGRVAELEEQLVAMMGKMEKMSNLVLKLICNQASLSCIYHNN</sequence>
<keyword evidence="7" id="KW-1185">Reference proteome</keyword>
<evidence type="ECO:0000256" key="3">
    <source>
        <dbReference type="ARBA" id="ARBA00022679"/>
    </source>
</evidence>
<keyword evidence="3" id="KW-0808">Transferase</keyword>
<dbReference type="AlphaFoldDB" id="A0A7J7N798"/>
<dbReference type="PANTHER" id="PTHR45825:SF3">
    <property type="entry name" value="GRANULE-BOUND STARCH SYNTHASE 1, CHLOROPLASTIC_AMYLOPLASTIC"/>
    <property type="match status" value="1"/>
</dbReference>
<feature type="domain" description="Starch synthase catalytic" evidence="5">
    <location>
        <begin position="1"/>
        <end position="118"/>
    </location>
</feature>
<dbReference type="PANTHER" id="PTHR45825">
    <property type="entry name" value="GRANULE-BOUND STARCH SYNTHASE 1, CHLOROPLASTIC/AMYLOPLASTIC"/>
    <property type="match status" value="1"/>
</dbReference>
<keyword evidence="2" id="KW-0328">Glycosyltransferase</keyword>
<proteinExistence type="predicted"/>
<dbReference type="EMBL" id="JACGCM010001009">
    <property type="protein sequence ID" value="KAF6162900.1"/>
    <property type="molecule type" value="Genomic_DNA"/>
</dbReference>
<dbReference type="InterPro" id="IPR013534">
    <property type="entry name" value="Starch_synth_cat_dom"/>
</dbReference>
<comment type="pathway">
    <text evidence="1">Glycan biosynthesis; starch biosynthesis.</text>
</comment>
<evidence type="ECO:0000256" key="4">
    <source>
        <dbReference type="ARBA" id="ARBA00022922"/>
    </source>
</evidence>
<dbReference type="Pfam" id="PF08323">
    <property type="entry name" value="Glyco_transf_5"/>
    <property type="match status" value="1"/>
</dbReference>
<keyword evidence="4" id="KW-0750">Starch biosynthesis</keyword>
<dbReference type="Gene3D" id="3.40.50.2000">
    <property type="entry name" value="Glycogen Phosphorylase B"/>
    <property type="match status" value="2"/>
</dbReference>
<dbReference type="GO" id="GO:0019252">
    <property type="term" value="P:starch biosynthetic process"/>
    <property type="evidence" value="ECO:0007669"/>
    <property type="project" value="UniProtKB-UniPathway"/>
</dbReference>
<evidence type="ECO:0000259" key="5">
    <source>
        <dbReference type="Pfam" id="PF08323"/>
    </source>
</evidence>
<comment type="caution">
    <text evidence="6">The sequence shown here is derived from an EMBL/GenBank/DDBJ whole genome shotgun (WGS) entry which is preliminary data.</text>
</comment>
<dbReference type="GO" id="GO:0016757">
    <property type="term" value="F:glycosyltransferase activity"/>
    <property type="evidence" value="ECO:0007669"/>
    <property type="project" value="UniProtKB-KW"/>
</dbReference>
<evidence type="ECO:0000313" key="7">
    <source>
        <dbReference type="Proteomes" id="UP000541444"/>
    </source>
</evidence>
<evidence type="ECO:0000256" key="2">
    <source>
        <dbReference type="ARBA" id="ARBA00022676"/>
    </source>
</evidence>
<dbReference type="OrthoDB" id="1926135at2759"/>
<evidence type="ECO:0000313" key="6">
    <source>
        <dbReference type="EMBL" id="KAF6162900.1"/>
    </source>
</evidence>
<gene>
    <name evidence="6" type="ORF">GIB67_021049</name>
</gene>
<accession>A0A7J7N798</accession>
<name>A0A7J7N798_9MAGN</name>
<protein>
    <recommendedName>
        <fullName evidence="5">Starch synthase catalytic domain-containing protein</fullName>
    </recommendedName>
</protein>
<dbReference type="Proteomes" id="UP000541444">
    <property type="component" value="Unassembled WGS sequence"/>
</dbReference>
<reference evidence="6 7" key="1">
    <citation type="journal article" date="2020" name="IScience">
        <title>Genome Sequencing of the Endangered Kingdonia uniflora (Circaeasteraceae, Ranunculales) Reveals Potential Mechanisms of Evolutionary Specialization.</title>
        <authorList>
            <person name="Sun Y."/>
            <person name="Deng T."/>
            <person name="Zhang A."/>
            <person name="Moore M.J."/>
            <person name="Landis J.B."/>
            <person name="Lin N."/>
            <person name="Zhang H."/>
            <person name="Zhang X."/>
            <person name="Huang J."/>
            <person name="Zhang X."/>
            <person name="Sun H."/>
            <person name="Wang H."/>
        </authorList>
    </citation>
    <scope>NUCLEOTIDE SEQUENCE [LARGE SCALE GENOMIC DNA]</scope>
    <source>
        <strain evidence="6">TB1705</strain>
        <tissue evidence="6">Leaf</tissue>
    </source>
</reference>
<organism evidence="6 7">
    <name type="scientific">Kingdonia uniflora</name>
    <dbReference type="NCBI Taxonomy" id="39325"/>
    <lineage>
        <taxon>Eukaryota</taxon>
        <taxon>Viridiplantae</taxon>
        <taxon>Streptophyta</taxon>
        <taxon>Embryophyta</taxon>
        <taxon>Tracheophyta</taxon>
        <taxon>Spermatophyta</taxon>
        <taxon>Magnoliopsida</taxon>
        <taxon>Ranunculales</taxon>
        <taxon>Circaeasteraceae</taxon>
        <taxon>Kingdonia</taxon>
    </lineage>
</organism>
<dbReference type="SUPFAM" id="SSF53756">
    <property type="entry name" value="UDP-Glycosyltransferase/glycogen phosphorylase"/>
    <property type="match status" value="1"/>
</dbReference>